<feature type="compositionally biased region" description="Basic residues" evidence="1">
    <location>
        <begin position="474"/>
        <end position="484"/>
    </location>
</feature>
<accession>A0A7S0I750</accession>
<feature type="region of interest" description="Disordered" evidence="1">
    <location>
        <begin position="461"/>
        <end position="534"/>
    </location>
</feature>
<feature type="compositionally biased region" description="Basic and acidic residues" evidence="1">
    <location>
        <begin position="310"/>
        <end position="329"/>
    </location>
</feature>
<feature type="compositionally biased region" description="Basic and acidic residues" evidence="1">
    <location>
        <begin position="382"/>
        <end position="418"/>
    </location>
</feature>
<dbReference type="EMBL" id="HBEQ01000538">
    <property type="protein sequence ID" value="CAD8512980.1"/>
    <property type="molecule type" value="Transcribed_RNA"/>
</dbReference>
<sequence length="565" mass="60939">MPPTSVGKNRWVKGETRNVLGGVSRGSYAQAPSRASESVFSDDLSSNGSYSQNVGHFGAHASYQAHSTAAGARAGYRNGRANYVANASSFTTSACSHAGKAAVMVCIVVGAAFLAFGGDRVGDVYSKLAPSAEAFTSRIDDEAVLDNVVNGVHKAAADAASRPGFERSSFSAAEGEGTAEEDDDDAFIKRAFADQPPLVVPTPAHRSKKKLAKLTRKSTEFLQRAFRDDANDAFIRSVYGDGKFLADAYGSELDESKTEHSKPHSKSTRRTRVDAEPVDAADADADAEAAPAEAKKAKAVETVDASATKTETKTRHTETEQRLAREVRARRASARVSTRASEKKETTKDEPSPVHHEASSKPVEKSVEKPSAAKAVEVSGTGKREHHDGREKEGKTKKETKDEKKEEALQEEARRQVEEIMADAAKASAHAESDFKPTTVPREGEVRLSCVADETGAMHCEYPGAFDGETPIHTPKHGDKKKSHRESTSSKKSHRESTHTHSHAREEASEGKKESGSHRESSNHREKAKLGAEIWKPVGIGKQIPVTLHPFEADEMTRMPAGVDM</sequence>
<feature type="compositionally biased region" description="Acidic residues" evidence="1">
    <location>
        <begin position="276"/>
        <end position="287"/>
    </location>
</feature>
<protein>
    <submittedName>
        <fullName evidence="2">Uncharacterized protein</fullName>
    </submittedName>
</protein>
<feature type="compositionally biased region" description="Basic and acidic residues" evidence="1">
    <location>
        <begin position="485"/>
        <end position="530"/>
    </location>
</feature>
<proteinExistence type="predicted"/>
<evidence type="ECO:0000256" key="1">
    <source>
        <dbReference type="SAM" id="MobiDB-lite"/>
    </source>
</evidence>
<feature type="region of interest" description="Disordered" evidence="1">
    <location>
        <begin position="253"/>
        <end position="443"/>
    </location>
</feature>
<dbReference type="AlphaFoldDB" id="A0A7S0I750"/>
<feature type="compositionally biased region" description="Basic and acidic residues" evidence="1">
    <location>
        <begin position="340"/>
        <end position="368"/>
    </location>
</feature>
<gene>
    <name evidence="2" type="ORF">MCOM1403_LOCUS405</name>
</gene>
<reference evidence="2" key="1">
    <citation type="submission" date="2021-01" db="EMBL/GenBank/DDBJ databases">
        <authorList>
            <person name="Corre E."/>
            <person name="Pelletier E."/>
            <person name="Niang G."/>
            <person name="Scheremetjew M."/>
            <person name="Finn R."/>
            <person name="Kale V."/>
            <person name="Holt S."/>
            <person name="Cochrane G."/>
            <person name="Meng A."/>
            <person name="Brown T."/>
            <person name="Cohen L."/>
        </authorList>
    </citation>
    <scope>NUCLEOTIDE SEQUENCE</scope>
    <source>
        <strain evidence="2">CCMP1723</strain>
    </source>
</reference>
<organism evidence="2">
    <name type="scientific">Micromonas pusilla</name>
    <name type="common">Picoplanktonic green alga</name>
    <name type="synonym">Chromulina pusilla</name>
    <dbReference type="NCBI Taxonomy" id="38833"/>
    <lineage>
        <taxon>Eukaryota</taxon>
        <taxon>Viridiplantae</taxon>
        <taxon>Chlorophyta</taxon>
        <taxon>Mamiellophyceae</taxon>
        <taxon>Mamiellales</taxon>
        <taxon>Mamiellaceae</taxon>
        <taxon>Micromonas</taxon>
    </lineage>
</organism>
<evidence type="ECO:0000313" key="2">
    <source>
        <dbReference type="EMBL" id="CAD8512980.1"/>
    </source>
</evidence>
<name>A0A7S0I750_MICPS</name>